<name>A0ABV5W0X5_9BACL</name>
<organism evidence="2 3">
    <name type="scientific">Paenibacillus hodogayensis</name>
    <dbReference type="NCBI Taxonomy" id="279208"/>
    <lineage>
        <taxon>Bacteria</taxon>
        <taxon>Bacillati</taxon>
        <taxon>Bacillota</taxon>
        <taxon>Bacilli</taxon>
        <taxon>Bacillales</taxon>
        <taxon>Paenibacillaceae</taxon>
        <taxon>Paenibacillus</taxon>
    </lineage>
</organism>
<protein>
    <recommendedName>
        <fullName evidence="1">YqzN/YkzM domain-containing protein</fullName>
    </recommendedName>
</protein>
<evidence type="ECO:0000313" key="3">
    <source>
        <dbReference type="Proteomes" id="UP001589619"/>
    </source>
</evidence>
<feature type="domain" description="YqzN/YkzM" evidence="1">
    <location>
        <begin position="20"/>
        <end position="70"/>
    </location>
</feature>
<reference evidence="2 3" key="1">
    <citation type="submission" date="2024-09" db="EMBL/GenBank/DDBJ databases">
        <authorList>
            <person name="Sun Q."/>
            <person name="Mori K."/>
        </authorList>
    </citation>
    <scope>NUCLEOTIDE SEQUENCE [LARGE SCALE GENOMIC DNA]</scope>
    <source>
        <strain evidence="2 3">JCM 12520</strain>
    </source>
</reference>
<dbReference type="RefSeq" id="WP_344914037.1">
    <property type="nucleotide sequence ID" value="NZ_BAAAYO010000013.1"/>
</dbReference>
<gene>
    <name evidence="2" type="ORF">ACFFNY_21890</name>
</gene>
<dbReference type="EMBL" id="JBHMAG010000014">
    <property type="protein sequence ID" value="MFB9754230.1"/>
    <property type="molecule type" value="Genomic_DNA"/>
</dbReference>
<evidence type="ECO:0000313" key="2">
    <source>
        <dbReference type="EMBL" id="MFB9754230.1"/>
    </source>
</evidence>
<comment type="caution">
    <text evidence="2">The sequence shown here is derived from an EMBL/GenBank/DDBJ whole genome shotgun (WGS) entry which is preliminary data.</text>
</comment>
<dbReference type="InterPro" id="IPR058869">
    <property type="entry name" value="YqzN_YkzM"/>
</dbReference>
<dbReference type="Pfam" id="PF26160">
    <property type="entry name" value="YqzN_YkzM"/>
    <property type="match status" value="1"/>
</dbReference>
<sequence>MAGKKDAPRQPEQESQALLPAYSREELLEHAEVLFAIKPEVLAGALYGSDQGTYTIEETERYIRQFQQRKVYL</sequence>
<evidence type="ECO:0000259" key="1">
    <source>
        <dbReference type="Pfam" id="PF26160"/>
    </source>
</evidence>
<accession>A0ABV5W0X5</accession>
<keyword evidence="3" id="KW-1185">Reference proteome</keyword>
<dbReference type="Proteomes" id="UP001589619">
    <property type="component" value="Unassembled WGS sequence"/>
</dbReference>
<proteinExistence type="predicted"/>